<evidence type="ECO:0000256" key="1">
    <source>
        <dbReference type="ARBA" id="ARBA00007164"/>
    </source>
</evidence>
<feature type="active site" description="Proton acceptor" evidence="7">
    <location>
        <position position="76"/>
    </location>
</feature>
<dbReference type="EMBL" id="LTDM01000022">
    <property type="protein sequence ID" value="OLS02639.1"/>
    <property type="molecule type" value="Genomic_DNA"/>
</dbReference>
<keyword evidence="10" id="KW-0472">Membrane</keyword>
<reference evidence="12 13" key="1">
    <citation type="submission" date="2016-02" db="EMBL/GenBank/DDBJ databases">
        <title>Genome sequence of Tissierella creatinophila DSM 6911.</title>
        <authorList>
            <person name="Poehlein A."/>
            <person name="Daniel R."/>
        </authorList>
    </citation>
    <scope>NUCLEOTIDE SEQUENCE [LARGE SCALE GENOMIC DNA]</scope>
    <source>
        <strain evidence="12 13">DSM 6911</strain>
    </source>
</reference>
<dbReference type="Proteomes" id="UP000186112">
    <property type="component" value="Unassembled WGS sequence"/>
</dbReference>
<dbReference type="InterPro" id="IPR001967">
    <property type="entry name" value="Peptidase_S11_N"/>
</dbReference>
<dbReference type="OrthoDB" id="9791132at2"/>
<keyword evidence="2" id="KW-0732">Signal</keyword>
<evidence type="ECO:0000256" key="8">
    <source>
        <dbReference type="PIRSR" id="PIRSR618044-2"/>
    </source>
</evidence>
<dbReference type="PANTHER" id="PTHR21581:SF6">
    <property type="entry name" value="TRAFFICKING PROTEIN PARTICLE COMPLEX SUBUNIT 12"/>
    <property type="match status" value="1"/>
</dbReference>
<feature type="active site" description="Acyl-ester intermediate" evidence="7">
    <location>
        <position position="73"/>
    </location>
</feature>
<comment type="similarity">
    <text evidence="1 9">Belongs to the peptidase S11 family.</text>
</comment>
<keyword evidence="3 12" id="KW-0378">Hydrolase</keyword>
<evidence type="ECO:0000256" key="5">
    <source>
        <dbReference type="ARBA" id="ARBA00022984"/>
    </source>
</evidence>
<keyword evidence="6" id="KW-0961">Cell wall biogenesis/degradation</keyword>
<feature type="transmembrane region" description="Helical" evidence="10">
    <location>
        <begin position="7"/>
        <end position="24"/>
    </location>
</feature>
<keyword evidence="5" id="KW-0573">Peptidoglycan synthesis</keyword>
<evidence type="ECO:0000256" key="6">
    <source>
        <dbReference type="ARBA" id="ARBA00023316"/>
    </source>
</evidence>
<dbReference type="GO" id="GO:0008360">
    <property type="term" value="P:regulation of cell shape"/>
    <property type="evidence" value="ECO:0007669"/>
    <property type="project" value="UniProtKB-KW"/>
</dbReference>
<evidence type="ECO:0000259" key="11">
    <source>
        <dbReference type="Pfam" id="PF00768"/>
    </source>
</evidence>
<dbReference type="AlphaFoldDB" id="A0A1U7M5Z3"/>
<name>A0A1U7M5Z3_TISCR</name>
<dbReference type="Pfam" id="PF00768">
    <property type="entry name" value="Peptidase_S11"/>
    <property type="match status" value="1"/>
</dbReference>
<keyword evidence="12" id="KW-0121">Carboxypeptidase</keyword>
<dbReference type="GO" id="GO:0009252">
    <property type="term" value="P:peptidoglycan biosynthetic process"/>
    <property type="evidence" value="ECO:0007669"/>
    <property type="project" value="UniProtKB-KW"/>
</dbReference>
<organism evidence="12 13">
    <name type="scientific">Tissierella creatinophila DSM 6911</name>
    <dbReference type="NCBI Taxonomy" id="1123403"/>
    <lineage>
        <taxon>Bacteria</taxon>
        <taxon>Bacillati</taxon>
        <taxon>Bacillota</taxon>
        <taxon>Tissierellia</taxon>
        <taxon>Tissierellales</taxon>
        <taxon>Tissierellaceae</taxon>
        <taxon>Tissierella</taxon>
    </lineage>
</organism>
<keyword evidence="12" id="KW-0645">Protease</keyword>
<dbReference type="SUPFAM" id="SSF56601">
    <property type="entry name" value="beta-lactamase/transpeptidase-like"/>
    <property type="match status" value="1"/>
</dbReference>
<dbReference type="RefSeq" id="WP_075726564.1">
    <property type="nucleotide sequence ID" value="NZ_LTDM01000022.1"/>
</dbReference>
<dbReference type="InterPro" id="IPR018044">
    <property type="entry name" value="Peptidase_S11"/>
</dbReference>
<evidence type="ECO:0000256" key="7">
    <source>
        <dbReference type="PIRSR" id="PIRSR618044-1"/>
    </source>
</evidence>
<protein>
    <submittedName>
        <fullName evidence="12">D-alanyl-D-alanine carboxypeptidase DacB</fullName>
        <ecNumber evidence="12">3.4.16.4</ecNumber>
    </submittedName>
</protein>
<comment type="caution">
    <text evidence="12">The sequence shown here is derived from an EMBL/GenBank/DDBJ whole genome shotgun (WGS) entry which is preliminary data.</text>
</comment>
<evidence type="ECO:0000313" key="12">
    <source>
        <dbReference type="EMBL" id="OLS02639.1"/>
    </source>
</evidence>
<evidence type="ECO:0000256" key="9">
    <source>
        <dbReference type="RuleBase" id="RU004016"/>
    </source>
</evidence>
<keyword evidence="10" id="KW-1133">Transmembrane helix</keyword>
<dbReference type="GO" id="GO:0071555">
    <property type="term" value="P:cell wall organization"/>
    <property type="evidence" value="ECO:0007669"/>
    <property type="project" value="UniProtKB-KW"/>
</dbReference>
<sequence>MKKLFKFIKIVVFTTFLIFGLLFVKEKYNGDINVFSQNSINENYNSKYIYVLNRKDKSEVAKKNYKSKAYPASLTKIMTTIVALENIDDLSAIAPIDINTYREMVSNNASMAGFYGNEQTTYRDLLYGTILSSGGEAANSLAINIAGSVEDFVNLMNKKAAELRLKNTHFTNPEGLHDKNQYTTAYDMAKLLDYTLDNGHFRAIFTKETFKTTSTLDHPQGISLKSTVLSKLHGLSQNSFKIIGGKSGTTYEAGQCWATLAIKDDVEYIGIVMGAELKDLNNPNNKQIEDTIKLYEMINKD</sequence>
<dbReference type="GO" id="GO:0009002">
    <property type="term" value="F:serine-type D-Ala-D-Ala carboxypeptidase activity"/>
    <property type="evidence" value="ECO:0007669"/>
    <property type="project" value="UniProtKB-EC"/>
</dbReference>
<dbReference type="InterPro" id="IPR012338">
    <property type="entry name" value="Beta-lactam/transpept-like"/>
</dbReference>
<evidence type="ECO:0000256" key="3">
    <source>
        <dbReference type="ARBA" id="ARBA00022801"/>
    </source>
</evidence>
<proteinExistence type="inferred from homology"/>
<keyword evidence="13" id="KW-1185">Reference proteome</keyword>
<evidence type="ECO:0000256" key="10">
    <source>
        <dbReference type="SAM" id="Phobius"/>
    </source>
</evidence>
<dbReference type="PRINTS" id="PR00725">
    <property type="entry name" value="DADACBPTASE1"/>
</dbReference>
<evidence type="ECO:0000256" key="2">
    <source>
        <dbReference type="ARBA" id="ARBA00022729"/>
    </source>
</evidence>
<feature type="domain" description="Peptidase S11 D-alanyl-D-alanine carboxypeptidase A N-terminal" evidence="11">
    <location>
        <begin position="60"/>
        <end position="276"/>
    </location>
</feature>
<evidence type="ECO:0000313" key="13">
    <source>
        <dbReference type="Proteomes" id="UP000186112"/>
    </source>
</evidence>
<dbReference type="PANTHER" id="PTHR21581">
    <property type="entry name" value="D-ALANYL-D-ALANINE CARBOXYPEPTIDASE"/>
    <property type="match status" value="1"/>
</dbReference>
<gene>
    <name evidence="12" type="primary">dacB_2</name>
    <name evidence="12" type="ORF">TICRE_14400</name>
</gene>
<dbReference type="Gene3D" id="3.40.710.10">
    <property type="entry name" value="DD-peptidase/beta-lactamase superfamily"/>
    <property type="match status" value="1"/>
</dbReference>
<dbReference type="EC" id="3.4.16.4" evidence="12"/>
<feature type="binding site" evidence="8">
    <location>
        <position position="246"/>
    </location>
    <ligand>
        <name>substrate</name>
    </ligand>
</feature>
<keyword evidence="10" id="KW-0812">Transmembrane</keyword>
<keyword evidence="4" id="KW-0133">Cell shape</keyword>
<feature type="active site" evidence="7">
    <location>
        <position position="133"/>
    </location>
</feature>
<dbReference type="GO" id="GO:0006508">
    <property type="term" value="P:proteolysis"/>
    <property type="evidence" value="ECO:0007669"/>
    <property type="project" value="InterPro"/>
</dbReference>
<evidence type="ECO:0000256" key="4">
    <source>
        <dbReference type="ARBA" id="ARBA00022960"/>
    </source>
</evidence>
<accession>A0A1U7M5Z3</accession>